<dbReference type="AlphaFoldDB" id="A0A396ZQM0"/>
<organism evidence="3 4">
    <name type="scientific">Aphanomyces astaci</name>
    <name type="common">Crayfish plague agent</name>
    <dbReference type="NCBI Taxonomy" id="112090"/>
    <lineage>
        <taxon>Eukaryota</taxon>
        <taxon>Sar</taxon>
        <taxon>Stramenopiles</taxon>
        <taxon>Oomycota</taxon>
        <taxon>Saprolegniomycetes</taxon>
        <taxon>Saprolegniales</taxon>
        <taxon>Verrucalvaceae</taxon>
        <taxon>Aphanomyces</taxon>
    </lineage>
</organism>
<keyword evidence="1" id="KW-0479">Metal-binding</keyword>
<dbReference type="Proteomes" id="UP000266239">
    <property type="component" value="Unassembled WGS sequence"/>
</dbReference>
<keyword evidence="1" id="KW-0408">Iron</keyword>
<keyword evidence="1" id="KW-0349">Heme</keyword>
<dbReference type="GO" id="GO:0005344">
    <property type="term" value="F:oxygen carrier activity"/>
    <property type="evidence" value="ECO:0007669"/>
    <property type="project" value="UniProtKB-KW"/>
</dbReference>
<evidence type="ECO:0000256" key="1">
    <source>
        <dbReference type="RuleBase" id="RU000356"/>
    </source>
</evidence>
<comment type="caution">
    <text evidence="3">The sequence shown here is derived from an EMBL/GenBank/DDBJ whole genome shotgun (WGS) entry which is preliminary data.</text>
</comment>
<gene>
    <name evidence="3" type="ORF">DYB25_001528</name>
</gene>
<proteinExistence type="inferred from homology"/>
<evidence type="ECO:0000313" key="3">
    <source>
        <dbReference type="EMBL" id="RHX96895.1"/>
    </source>
</evidence>
<evidence type="ECO:0000259" key="2">
    <source>
        <dbReference type="Pfam" id="PF00042"/>
    </source>
</evidence>
<comment type="similarity">
    <text evidence="1">Belongs to the globin family.</text>
</comment>
<dbReference type="InterPro" id="IPR000971">
    <property type="entry name" value="Globin"/>
</dbReference>
<dbReference type="Gene3D" id="1.10.490.10">
    <property type="entry name" value="Globins"/>
    <property type="match status" value="1"/>
</dbReference>
<accession>A0A396ZQM0</accession>
<dbReference type="VEuPathDB" id="FungiDB:H257_15264"/>
<keyword evidence="1" id="KW-0813">Transport</keyword>
<evidence type="ECO:0000313" key="4">
    <source>
        <dbReference type="Proteomes" id="UP000266239"/>
    </source>
</evidence>
<reference evidence="3 4" key="1">
    <citation type="submission" date="2018-08" db="EMBL/GenBank/DDBJ databases">
        <title>Aphanomyces genome sequencing and annotation.</title>
        <authorList>
            <person name="Minardi D."/>
            <person name="Oidtmann B."/>
            <person name="Van Der Giezen M."/>
            <person name="Studholme D.J."/>
        </authorList>
    </citation>
    <scope>NUCLEOTIDE SEQUENCE [LARGE SCALE GENOMIC DNA]</scope>
    <source>
        <strain evidence="3 4">Yx</strain>
    </source>
</reference>
<dbReference type="VEuPathDB" id="FungiDB:H257_15263"/>
<dbReference type="GO" id="GO:0020037">
    <property type="term" value="F:heme binding"/>
    <property type="evidence" value="ECO:0007669"/>
    <property type="project" value="InterPro"/>
</dbReference>
<dbReference type="EMBL" id="QUTA01013089">
    <property type="protein sequence ID" value="RHX96895.1"/>
    <property type="molecule type" value="Genomic_DNA"/>
</dbReference>
<dbReference type="InterPro" id="IPR012292">
    <property type="entry name" value="Globin/Proto"/>
</dbReference>
<dbReference type="GO" id="GO:0019825">
    <property type="term" value="F:oxygen binding"/>
    <property type="evidence" value="ECO:0007669"/>
    <property type="project" value="InterPro"/>
</dbReference>
<name>A0A396ZQM0_APHAT</name>
<keyword evidence="1" id="KW-0561">Oxygen transport</keyword>
<protein>
    <recommendedName>
        <fullName evidence="2">Globin domain-containing protein</fullName>
    </recommendedName>
</protein>
<sequence length="351" mass="39513">MGLFDKETKFGLDPRWLRRNNNLGYEHQLNQIKDVLKTHDTQHNLFPLAFYRHVKPPVSPPEKFRHRPEMVAGKKVPFTVAMATRGRHRMTRLGAIPEARLHMGIKYSVQAVTRNADGSLSLHSKYKRFLQAKCPDFAYTACLITPDITRLVMANWDSVANGTALGMKGIESPVVYFYENFYNDLFVEDPPLFRSSIIVQGKALINIVQSITHAVNSPQAIERVVDLAYRHNKYKVKMEYYNTLGKVLLTSLKRCSGGDAVWNPPLDLAWRTVYAYMLTAMTPIVYHGHTAPSTKDKEMAKSGRFIHTMTFRAPKAVQPMNAGGGGQCPVNFAPVSPTGGVLQCPVQPSHR</sequence>
<feature type="domain" description="Globin" evidence="2">
    <location>
        <begin position="200"/>
        <end position="281"/>
    </location>
</feature>
<dbReference type="Pfam" id="PF00042">
    <property type="entry name" value="Globin"/>
    <property type="match status" value="1"/>
</dbReference>
<dbReference type="InterPro" id="IPR009050">
    <property type="entry name" value="Globin-like_sf"/>
</dbReference>
<dbReference type="SUPFAM" id="SSF46458">
    <property type="entry name" value="Globin-like"/>
    <property type="match status" value="1"/>
</dbReference>